<proteinExistence type="predicted"/>
<gene>
    <name evidence="3" type="ordered locus">Tagg_0530</name>
</gene>
<dbReference type="Gene3D" id="3.60.21.10">
    <property type="match status" value="1"/>
</dbReference>
<dbReference type="GeneID" id="9165544"/>
<evidence type="ECO:0000313" key="4">
    <source>
        <dbReference type="Proteomes" id="UP000002376"/>
    </source>
</evidence>
<reference key="3">
    <citation type="submission" date="2010-02" db="EMBL/GenBank/DDBJ databases">
        <title>Complete genome sequence of Thermosphaera aggregans type strain (M11TL).</title>
        <authorList>
            <consortium name="US DOE Joint Genome Institute (JGI-PGF)"/>
            <person name="Spring S."/>
            <person name="Lapidus A."/>
            <person name="Munk C."/>
            <person name="Schroeder M."/>
            <person name="Glavina Del Rio T."/>
            <person name="Tice H."/>
            <person name="Copeland A."/>
            <person name="Cheng J.-F."/>
            <person name="Lucas S."/>
            <person name="Chen F."/>
            <person name="Nolan M."/>
            <person name="Bruce D."/>
            <person name="Goodwin L."/>
            <person name="Pitluck S."/>
            <person name="Ivanova N."/>
            <person name="Mavromatis K."/>
            <person name="Ovchinnikova G."/>
            <person name="Pati A."/>
            <person name="Chen A."/>
            <person name="Palaniappan K."/>
            <person name="Land M."/>
            <person name="Hauser L."/>
            <person name="Chang Y.-J."/>
            <person name="Jeffries C.C."/>
            <person name="Brettin T."/>
            <person name="Detter J.C."/>
            <person name="Tapia R."/>
            <person name="Han C."/>
            <person name="Chain P."/>
            <person name="Heimerl T."/>
            <person name="Weik F."/>
            <person name="Goker M."/>
            <person name="Rachel R."/>
            <person name="Bristow J."/>
            <person name="Eisen J.A."/>
            <person name="Markowitz V."/>
            <person name="Hugenholtz P."/>
            <person name="Kyrpides N.C."/>
            <person name="Klenk H.-P."/>
        </authorList>
    </citation>
    <scope>NUCLEOTIDE SEQUENCE</scope>
    <source>
        <strain>DSM 11486</strain>
    </source>
</reference>
<name>D5U104_THEAM</name>
<feature type="region of interest" description="Disordered" evidence="1">
    <location>
        <begin position="402"/>
        <end position="492"/>
    </location>
</feature>
<dbReference type="RefSeq" id="WP_013129397.1">
    <property type="nucleotide sequence ID" value="NC_014160.1"/>
</dbReference>
<dbReference type="KEGG" id="tag:Tagg_0530"/>
<evidence type="ECO:0000313" key="3">
    <source>
        <dbReference type="EMBL" id="ADG90804.1"/>
    </source>
</evidence>
<dbReference type="AlphaFoldDB" id="D5U104"/>
<protein>
    <recommendedName>
        <fullName evidence="5">Metallophosphoesterase</fullName>
    </recommendedName>
</protein>
<feature type="compositionally biased region" description="Low complexity" evidence="1">
    <location>
        <begin position="402"/>
        <end position="487"/>
    </location>
</feature>
<keyword evidence="4" id="KW-1185">Reference proteome</keyword>
<accession>D5U104</accession>
<keyword evidence="2" id="KW-0812">Transmembrane</keyword>
<dbReference type="InterPro" id="IPR029052">
    <property type="entry name" value="Metallo-depent_PP-like"/>
</dbReference>
<keyword evidence="2" id="KW-0472">Membrane</keyword>
<feature type="transmembrane region" description="Helical" evidence="2">
    <location>
        <begin position="7"/>
        <end position="25"/>
    </location>
</feature>
<dbReference type="OrthoDB" id="99730at2157"/>
<evidence type="ECO:0000256" key="2">
    <source>
        <dbReference type="SAM" id="Phobius"/>
    </source>
</evidence>
<dbReference type="CDD" id="cd00838">
    <property type="entry name" value="MPP_superfamily"/>
    <property type="match status" value="1"/>
</dbReference>
<dbReference type="EMBL" id="CP001939">
    <property type="protein sequence ID" value="ADG90804.1"/>
    <property type="molecule type" value="Genomic_DNA"/>
</dbReference>
<evidence type="ECO:0008006" key="5">
    <source>
        <dbReference type="Google" id="ProtNLM"/>
    </source>
</evidence>
<feature type="transmembrane region" description="Helical" evidence="2">
    <location>
        <begin position="497"/>
        <end position="518"/>
    </location>
</feature>
<evidence type="ECO:0000256" key="1">
    <source>
        <dbReference type="SAM" id="MobiDB-lite"/>
    </source>
</evidence>
<sequence>MRLKEGFLFIAVIIITCSIIGTFNIQESFSAPSTPLMDQRLKPIPQNLTWYPIMIFGDNRPSNIYANYPPEVFYRVVSEMDAANLLATIGLGDHVGYGNESQYAVFYSIMNSTRLENIWLIMGNHEVVYPNGWAYWRQYIGPEYYITDSIPGWRLALLNTETSLESWNNQLTQSVTGLGERTLILFIHRPVYPYVNHNIQANKNASIHEWANTYGWPPLVVQAHWHGWAYYRFNNTDWVISGSTGSPLYPTSECQPEAICVSAYHYMWLILYPNQTYLFKPVHATGGNLTVTTLNETAYIVINNKVDVYGNPVEIPVRVKYVVGGIEVFIVSIVPANTTIVFNINPTENYLIETNATEFYVYFTKEDPYYATVLLPGDDLSLGRYNVTGDIVLYEPVTLTSPTSTTTTTIKTTTTKTTTTTSPIPTTHQTTTTTPEPDTNTATSTTTSSSTTTSTTIETTLETTTPTQPKPTTTSTLTTTVPTTGTPIHSNPPRDDLQLTLILGITLLGVGIGLFAVLKKR</sequence>
<reference evidence="4" key="2">
    <citation type="journal article" date="2010" name="Stand. Genomic Sci.">
        <title>Complete genome sequence of Thermosphaera aggregans type strain (M11TLT).</title>
        <authorList>
            <person name="Spring S."/>
            <person name="Rachel R."/>
            <person name="Lapidus A."/>
            <person name="Davenport K."/>
            <person name="Tice H."/>
            <person name="Copeland A."/>
            <person name="Cheng J.-F."/>
            <person name="Lucas S."/>
            <person name="Chen F."/>
            <person name="Nolan M."/>
            <person name="Bruce D."/>
            <person name="Goodwin L."/>
            <person name="Pitluck S."/>
            <person name="Ivanova N."/>
            <person name="Mavromatis K."/>
            <person name="Ovchinnikova G."/>
            <person name="Pati A."/>
            <person name="Chen A."/>
            <person name="Palaniappan K."/>
            <person name="Land M."/>
            <person name="Hauser L."/>
            <person name="Chang Y.-J."/>
            <person name="Jeffries C.C."/>
            <person name="Brettin T."/>
            <person name="Detter J.C."/>
            <person name="Tapia R."/>
            <person name="Han C."/>
            <person name="Heimerl T."/>
            <person name="Weikl F."/>
            <person name="Brambilla E."/>
            <person name="Goker M."/>
            <person name="Bristow J."/>
            <person name="Eisen J.A."/>
            <person name="Markowitz V."/>
            <person name="Hugenholtz P."/>
            <person name="Kyrpides N.C."/>
            <person name="Klenk H.-P."/>
        </authorList>
    </citation>
    <scope>NUCLEOTIDE SEQUENCE [LARGE SCALE GENOMIC DNA]</scope>
    <source>
        <strain evidence="4">DSM 11486 / M11TL</strain>
    </source>
</reference>
<dbReference type="SUPFAM" id="SSF56300">
    <property type="entry name" value="Metallo-dependent phosphatases"/>
    <property type="match status" value="1"/>
</dbReference>
<organism evidence="3 4">
    <name type="scientific">Thermosphaera aggregans (strain DSM 11486 / M11TL)</name>
    <dbReference type="NCBI Taxonomy" id="633148"/>
    <lineage>
        <taxon>Archaea</taxon>
        <taxon>Thermoproteota</taxon>
        <taxon>Thermoprotei</taxon>
        <taxon>Desulfurococcales</taxon>
        <taxon>Desulfurococcaceae</taxon>
        <taxon>Thermosphaera</taxon>
    </lineage>
</organism>
<dbReference type="HOGENOM" id="CLU_562171_0_0_2"/>
<reference evidence="3 4" key="1">
    <citation type="journal article" date="2010" name="Stand. Genomic Sci.">
        <title>Complete genome sequence of Thermosphaera aggregans type strain (M11TL).</title>
        <authorList>
            <person name="Spring S."/>
            <person name="Rachel R."/>
            <person name="Lapidus A."/>
            <person name="Davenport K."/>
            <person name="Tice H."/>
            <person name="Copeland A."/>
            <person name="Cheng J.F."/>
            <person name="Lucas S."/>
            <person name="Chen F."/>
            <person name="Nolan M."/>
            <person name="Bruce D."/>
            <person name="Goodwin L."/>
            <person name="Pitluck S."/>
            <person name="Ivanova N."/>
            <person name="Mavromatis K."/>
            <person name="Ovchinnikova G."/>
            <person name="Pati A."/>
            <person name="Chen A."/>
            <person name="Palaniappan K."/>
            <person name="Land M."/>
            <person name="Hauser L."/>
            <person name="Chang Y.J."/>
            <person name="Jeffries C.C."/>
            <person name="Brettin T."/>
            <person name="Detter J.C."/>
            <person name="Tapia R."/>
            <person name="Han C."/>
            <person name="Heimerl T."/>
            <person name="Weikl F."/>
            <person name="Brambilla E."/>
            <person name="Goker M."/>
            <person name="Bristow J."/>
            <person name="Eisen J.A."/>
            <person name="Markowitz V."/>
            <person name="Hugenholtz P."/>
            <person name="Kyrpides N.C."/>
            <person name="Klenk H.P."/>
        </authorList>
    </citation>
    <scope>NUCLEOTIDE SEQUENCE [LARGE SCALE GENOMIC DNA]</scope>
    <source>
        <strain evidence="4">DSM 11486 / M11TL</strain>
    </source>
</reference>
<dbReference type="Proteomes" id="UP000002376">
    <property type="component" value="Chromosome"/>
</dbReference>
<keyword evidence="2" id="KW-1133">Transmembrane helix</keyword>
<dbReference type="eggNOG" id="arCOG07855">
    <property type="taxonomic scope" value="Archaea"/>
</dbReference>